<sequence length="148" mass="16573">MVDCRGGFVLLGDCTAESYAVLNPSTRKGTQDSGLFIYWPFKSRKSFIMLDTSTMELSVAQLPLHLKNRDHIHSFVIGDTEDGLPCIVYAAKFNIGVLLRNADDGYERWVLDRLHSLKEQVGRVLGALPDYISGLNKWLRILENSGIA</sequence>
<reference evidence="1 2" key="1">
    <citation type="journal article" date="2019" name="Sci. Rep.">
        <title>A high-quality genome of Eragrostis curvula grass provides insights into Poaceae evolution and supports new strategies to enhance forage quality.</title>
        <authorList>
            <person name="Carballo J."/>
            <person name="Santos B.A.C.M."/>
            <person name="Zappacosta D."/>
            <person name="Garbus I."/>
            <person name="Selva J.P."/>
            <person name="Gallo C.A."/>
            <person name="Diaz A."/>
            <person name="Albertini E."/>
            <person name="Caccamo M."/>
            <person name="Echenique V."/>
        </authorList>
    </citation>
    <scope>NUCLEOTIDE SEQUENCE [LARGE SCALE GENOMIC DNA]</scope>
    <source>
        <strain evidence="2">cv. Victoria</strain>
        <tissue evidence="1">Leaf</tissue>
    </source>
</reference>
<comment type="caution">
    <text evidence="1">The sequence shown here is derived from an EMBL/GenBank/DDBJ whole genome shotgun (WGS) entry which is preliminary data.</text>
</comment>
<dbReference type="EMBL" id="RWGY01000578">
    <property type="protein sequence ID" value="TVU00497.1"/>
    <property type="molecule type" value="Genomic_DNA"/>
</dbReference>
<dbReference type="Proteomes" id="UP000324897">
    <property type="component" value="Unassembled WGS sequence"/>
</dbReference>
<protein>
    <submittedName>
        <fullName evidence="1">Uncharacterized protein</fullName>
    </submittedName>
</protein>
<keyword evidence="2" id="KW-1185">Reference proteome</keyword>
<dbReference type="AlphaFoldDB" id="A0A5J9SNJ0"/>
<proteinExistence type="predicted"/>
<evidence type="ECO:0000313" key="1">
    <source>
        <dbReference type="EMBL" id="TVU00497.1"/>
    </source>
</evidence>
<accession>A0A5J9SNJ0</accession>
<gene>
    <name evidence="1" type="ORF">EJB05_54079</name>
</gene>
<dbReference type="PANTHER" id="PTHR33207">
    <property type="entry name" value="F-BOX DOMAIN CONTAINING PROTEIN-RELATED"/>
    <property type="match status" value="1"/>
</dbReference>
<organism evidence="1 2">
    <name type="scientific">Eragrostis curvula</name>
    <name type="common">weeping love grass</name>
    <dbReference type="NCBI Taxonomy" id="38414"/>
    <lineage>
        <taxon>Eukaryota</taxon>
        <taxon>Viridiplantae</taxon>
        <taxon>Streptophyta</taxon>
        <taxon>Embryophyta</taxon>
        <taxon>Tracheophyta</taxon>
        <taxon>Spermatophyta</taxon>
        <taxon>Magnoliopsida</taxon>
        <taxon>Liliopsida</taxon>
        <taxon>Poales</taxon>
        <taxon>Poaceae</taxon>
        <taxon>PACMAD clade</taxon>
        <taxon>Chloridoideae</taxon>
        <taxon>Eragrostideae</taxon>
        <taxon>Eragrostidinae</taxon>
        <taxon>Eragrostis</taxon>
    </lineage>
</organism>
<dbReference type="Gramene" id="TVU00497">
    <property type="protein sequence ID" value="TVU00497"/>
    <property type="gene ID" value="EJB05_54079"/>
</dbReference>
<feature type="non-terminal residue" evidence="1">
    <location>
        <position position="1"/>
    </location>
</feature>
<name>A0A5J9SNJ0_9POAL</name>
<evidence type="ECO:0000313" key="2">
    <source>
        <dbReference type="Proteomes" id="UP000324897"/>
    </source>
</evidence>